<dbReference type="InterPro" id="IPR000157">
    <property type="entry name" value="TIR_dom"/>
</dbReference>
<dbReference type="InterPro" id="IPR035897">
    <property type="entry name" value="Toll_tir_struct_dom_sf"/>
</dbReference>
<sequence>MRIFISHSWKNKTVADKLADDCTPLAEVWLDLLQPREEDQHSSSDQALEDIDLILLLWSRHAVDCEYLNYEIEASLRLKKIVIPCCLDETPIPVDWKIPFKIDFSFYKLGLARVCCTVLHYLSDDLSSSHAQAINSFGTIEEALVYVKSYTPDYQLTRQVEHYKGIISKILSQPSFALTDGSVQSKDVDELVQNIRKQMAEAGNSRSKFQEILQEVIKNEFRDPEIFKEIRIEIENLITSLPTENDNTFENVYILNNVQHYKYGFKNDREKELTEIKEQLEPLFNGNELNQATELLHYYICSSSEAYEILAKINEDSPSYGGGVVMQNLARYIDNPDDFFPESEFGFLGYTDDAWLIHNTAYRLIESDHISELAFPLRWDEIIAADNIVRAILPLQVLSQLESMLLQYLRLINKEQHAYEPQFHKSDHNYHAYMGRGKAILTNQMPMSFLYKNLDYAKSQKILESWTKRLKVNH</sequence>
<dbReference type="EMBL" id="JAUJEA010000003">
    <property type="protein sequence ID" value="MDN5201836.1"/>
    <property type="molecule type" value="Genomic_DNA"/>
</dbReference>
<organism evidence="2 3">
    <name type="scientific">Splendidivirga corallicola</name>
    <dbReference type="NCBI Taxonomy" id="3051826"/>
    <lineage>
        <taxon>Bacteria</taxon>
        <taxon>Pseudomonadati</taxon>
        <taxon>Bacteroidota</taxon>
        <taxon>Cytophagia</taxon>
        <taxon>Cytophagales</taxon>
        <taxon>Splendidivirgaceae</taxon>
        <taxon>Splendidivirga</taxon>
    </lineage>
</organism>
<dbReference type="Pfam" id="PF13676">
    <property type="entry name" value="TIR_2"/>
    <property type="match status" value="1"/>
</dbReference>
<evidence type="ECO:0000313" key="3">
    <source>
        <dbReference type="Proteomes" id="UP001172082"/>
    </source>
</evidence>
<dbReference type="SUPFAM" id="SSF52200">
    <property type="entry name" value="Toll/Interleukin receptor TIR domain"/>
    <property type="match status" value="1"/>
</dbReference>
<proteinExistence type="predicted"/>
<dbReference type="Proteomes" id="UP001172082">
    <property type="component" value="Unassembled WGS sequence"/>
</dbReference>
<dbReference type="Gene3D" id="3.40.50.10140">
    <property type="entry name" value="Toll/interleukin-1 receptor homology (TIR) domain"/>
    <property type="match status" value="1"/>
</dbReference>
<protein>
    <submittedName>
        <fullName evidence="2">TIR domain-containing protein</fullName>
    </submittedName>
</protein>
<reference evidence="2" key="1">
    <citation type="submission" date="2023-06" db="EMBL/GenBank/DDBJ databases">
        <title>Genomic of Parafulvivirga corallium.</title>
        <authorList>
            <person name="Wang G."/>
        </authorList>
    </citation>
    <scope>NUCLEOTIDE SEQUENCE</scope>
    <source>
        <strain evidence="2">BMA10</strain>
    </source>
</reference>
<evidence type="ECO:0000313" key="2">
    <source>
        <dbReference type="EMBL" id="MDN5201836.1"/>
    </source>
</evidence>
<feature type="domain" description="TIR" evidence="1">
    <location>
        <begin position="3"/>
        <end position="93"/>
    </location>
</feature>
<name>A0ABT8KM98_9BACT</name>
<gene>
    <name evidence="2" type="ORF">QQ008_10695</name>
</gene>
<comment type="caution">
    <text evidence="2">The sequence shown here is derived from an EMBL/GenBank/DDBJ whole genome shotgun (WGS) entry which is preliminary data.</text>
</comment>
<dbReference type="RefSeq" id="WP_346751861.1">
    <property type="nucleotide sequence ID" value="NZ_JAUJEA010000003.1"/>
</dbReference>
<keyword evidence="3" id="KW-1185">Reference proteome</keyword>
<accession>A0ABT8KM98</accession>
<evidence type="ECO:0000259" key="1">
    <source>
        <dbReference type="Pfam" id="PF13676"/>
    </source>
</evidence>